<keyword evidence="3" id="KW-1185">Reference proteome</keyword>
<dbReference type="EMBL" id="AGNL01017545">
    <property type="protein sequence ID" value="EJK64186.1"/>
    <property type="molecule type" value="Genomic_DNA"/>
</dbReference>
<dbReference type="OrthoDB" id="527344at2759"/>
<feature type="compositionally biased region" description="Basic residues" evidence="1">
    <location>
        <begin position="445"/>
        <end position="458"/>
    </location>
</feature>
<dbReference type="eggNOG" id="ENOG502SC5Q">
    <property type="taxonomic scope" value="Eukaryota"/>
</dbReference>
<dbReference type="AlphaFoldDB" id="K0ST98"/>
<proteinExistence type="predicted"/>
<feature type="compositionally biased region" description="Polar residues" evidence="1">
    <location>
        <begin position="433"/>
        <end position="444"/>
    </location>
</feature>
<dbReference type="InterPro" id="IPR036770">
    <property type="entry name" value="Ankyrin_rpt-contain_sf"/>
</dbReference>
<organism evidence="2 3">
    <name type="scientific">Thalassiosira oceanica</name>
    <name type="common">Marine diatom</name>
    <dbReference type="NCBI Taxonomy" id="159749"/>
    <lineage>
        <taxon>Eukaryota</taxon>
        <taxon>Sar</taxon>
        <taxon>Stramenopiles</taxon>
        <taxon>Ochrophyta</taxon>
        <taxon>Bacillariophyta</taxon>
        <taxon>Coscinodiscophyceae</taxon>
        <taxon>Thalassiosirophycidae</taxon>
        <taxon>Thalassiosirales</taxon>
        <taxon>Thalassiosiraceae</taxon>
        <taxon>Thalassiosira</taxon>
    </lineage>
</organism>
<evidence type="ECO:0000256" key="1">
    <source>
        <dbReference type="SAM" id="MobiDB-lite"/>
    </source>
</evidence>
<protein>
    <submittedName>
        <fullName evidence="2">Uncharacterized protein</fullName>
    </submittedName>
</protein>
<feature type="compositionally biased region" description="Basic residues" evidence="1">
    <location>
        <begin position="516"/>
        <end position="525"/>
    </location>
</feature>
<gene>
    <name evidence="2" type="ORF">THAOC_15105</name>
</gene>
<name>K0ST98_THAOC</name>
<sequence length="648" mass="71733">EIELLLVAETKAEAGQGAGVVSFSLLFLCGVSALSCPFLGSREDVLSSRPRVCFAGVAGFRDILVFWQRWTTVETKIMNAAASAWASGPIRSRSRADIPSARTASEQVANYEMVKAHTIEKDTSDPKYEHCVREVKRFEAEYGEDWDGTMIEYDSDFVDLPMHVIKALYKENFRAVLIWLSEGTRVNAKSKEHGNVGLLYFTALFKQHDLMIYLLLKGADVNILDLGGHSLLTSTSYLADNPLLTTSSHRANNPLESFRLLLSWGAELFHCGKRVTKEVKLTLCQDLAAKGHVETANLMSSELGGRRCEIVCAPNARDDLVGKTCVAEEYVEISDHYKVRMEFTNEVLFLGTGNLKRRDRTPPDPGYYVEFQNNRLIRRDFKSNEECQAFITSLGSDEEESSEVDPYAEAKAEQAAAELLAELGLDDLEGPNSCASKKNNQSASGKKKKRGGKKKGRKDTRGRGLVEDTHGTKAASSSPSPAAALPYQSRVGRPSDSQDRGLRRRLQLAADPPRRPAPKRAKKSRQTNQINQALANTSSNKQGHKLVWDRGLQCTGDGPSSIIKPPQLVMGYNEKCALDRSYKELNGERQHARGRKGQKGGNQCAGEGANPRWVLLLMVKNLCRDTRLPSQARSLAARLHRDSTLLSD</sequence>
<accession>K0ST98</accession>
<evidence type="ECO:0000313" key="2">
    <source>
        <dbReference type="EMBL" id="EJK64186.1"/>
    </source>
</evidence>
<reference evidence="2 3" key="1">
    <citation type="journal article" date="2012" name="Genome Biol.">
        <title>Genome and low-iron response of an oceanic diatom adapted to chronic iron limitation.</title>
        <authorList>
            <person name="Lommer M."/>
            <person name="Specht M."/>
            <person name="Roy A.S."/>
            <person name="Kraemer L."/>
            <person name="Andreson R."/>
            <person name="Gutowska M.A."/>
            <person name="Wolf J."/>
            <person name="Bergner S.V."/>
            <person name="Schilhabel M.B."/>
            <person name="Klostermeier U.C."/>
            <person name="Beiko R.G."/>
            <person name="Rosenstiel P."/>
            <person name="Hippler M."/>
            <person name="Laroche J."/>
        </authorList>
    </citation>
    <scope>NUCLEOTIDE SEQUENCE [LARGE SCALE GENOMIC DNA]</scope>
    <source>
        <strain evidence="2 3">CCMP1005</strain>
    </source>
</reference>
<dbReference type="SUPFAM" id="SSF48403">
    <property type="entry name" value="Ankyrin repeat"/>
    <property type="match status" value="1"/>
</dbReference>
<feature type="region of interest" description="Disordered" evidence="1">
    <location>
        <begin position="429"/>
        <end position="527"/>
    </location>
</feature>
<feature type="region of interest" description="Disordered" evidence="1">
    <location>
        <begin position="392"/>
        <end position="412"/>
    </location>
</feature>
<evidence type="ECO:0000313" key="3">
    <source>
        <dbReference type="Proteomes" id="UP000266841"/>
    </source>
</evidence>
<comment type="caution">
    <text evidence="2">The sequence shown here is derived from an EMBL/GenBank/DDBJ whole genome shotgun (WGS) entry which is preliminary data.</text>
</comment>
<dbReference type="Gene3D" id="1.25.40.20">
    <property type="entry name" value="Ankyrin repeat-containing domain"/>
    <property type="match status" value="1"/>
</dbReference>
<dbReference type="Proteomes" id="UP000266841">
    <property type="component" value="Unassembled WGS sequence"/>
</dbReference>
<feature type="compositionally biased region" description="Basic and acidic residues" evidence="1">
    <location>
        <begin position="459"/>
        <end position="471"/>
    </location>
</feature>
<feature type="compositionally biased region" description="Low complexity" evidence="1">
    <location>
        <begin position="474"/>
        <end position="484"/>
    </location>
</feature>
<feature type="non-terminal residue" evidence="2">
    <location>
        <position position="1"/>
    </location>
</feature>